<evidence type="ECO:0000259" key="1">
    <source>
        <dbReference type="Pfam" id="PF00535"/>
    </source>
</evidence>
<keyword evidence="3" id="KW-1185">Reference proteome</keyword>
<dbReference type="EMBL" id="PRDK01000005">
    <property type="protein sequence ID" value="MBE8713681.1"/>
    <property type="molecule type" value="Genomic_DNA"/>
</dbReference>
<dbReference type="PANTHER" id="PTHR43685">
    <property type="entry name" value="GLYCOSYLTRANSFERASE"/>
    <property type="match status" value="1"/>
</dbReference>
<sequence length="272" mass="31504">MHDPLVSVIIPNYNNQKFIAASVQSALQQTYSPIEVIVVDDGSTDQSVDVLEGLLQKDTKKFTLLKQENSGVSAARNFGAKHATGNFYVFLDGDDMLSPEFVETCVSAYSKEPDLEIVYPASNYIGAKSGLWKLPDYDFSKFLLTNMIPVYGMVKANTFKAVAGFDESLTYYEDWDLWIRIIRDYPTKVKSIPQPLYQYRIHDVAKSSIGKLVESNQLLQNAYRKIYNKHYDLYIDHNLGVENLFYMTKYKQKYQNEWFRKFYYRLTKKTVN</sequence>
<feature type="domain" description="Glycosyltransferase 2-like" evidence="1">
    <location>
        <begin position="7"/>
        <end position="136"/>
    </location>
</feature>
<protein>
    <recommendedName>
        <fullName evidence="1">Glycosyltransferase 2-like domain-containing protein</fullName>
    </recommendedName>
</protein>
<dbReference type="InterPro" id="IPR050834">
    <property type="entry name" value="Glycosyltransf_2"/>
</dbReference>
<dbReference type="Proteomes" id="UP000616201">
    <property type="component" value="Unassembled WGS sequence"/>
</dbReference>
<dbReference type="Gene3D" id="3.90.550.10">
    <property type="entry name" value="Spore Coat Polysaccharide Biosynthesis Protein SpsA, Chain A"/>
    <property type="match status" value="1"/>
</dbReference>
<proteinExistence type="predicted"/>
<dbReference type="SUPFAM" id="SSF53448">
    <property type="entry name" value="Nucleotide-diphospho-sugar transferases"/>
    <property type="match status" value="1"/>
</dbReference>
<dbReference type="PANTHER" id="PTHR43685:SF2">
    <property type="entry name" value="GLYCOSYLTRANSFERASE 2-LIKE DOMAIN-CONTAINING PROTEIN"/>
    <property type="match status" value="1"/>
</dbReference>
<dbReference type="CDD" id="cd00761">
    <property type="entry name" value="Glyco_tranf_GTA_type"/>
    <property type="match status" value="1"/>
</dbReference>
<evidence type="ECO:0000313" key="2">
    <source>
        <dbReference type="EMBL" id="MBE8713681.1"/>
    </source>
</evidence>
<dbReference type="Pfam" id="PF00535">
    <property type="entry name" value="Glycos_transf_2"/>
    <property type="match status" value="1"/>
</dbReference>
<comment type="caution">
    <text evidence="2">The sequence shown here is derived from an EMBL/GenBank/DDBJ whole genome shotgun (WGS) entry which is preliminary data.</text>
</comment>
<reference evidence="2" key="1">
    <citation type="submission" date="2018-02" db="EMBL/GenBank/DDBJ databases">
        <authorList>
            <person name="Vasarhelyi B.M."/>
            <person name="Deshmukh S."/>
            <person name="Balint B."/>
            <person name="Kukolya J."/>
        </authorList>
    </citation>
    <scope>NUCLEOTIDE SEQUENCE</scope>
    <source>
        <strain evidence="2">KB22</strain>
    </source>
</reference>
<organism evidence="2 3">
    <name type="scientific">Sphingobacterium hungaricum</name>
    <dbReference type="NCBI Taxonomy" id="2082723"/>
    <lineage>
        <taxon>Bacteria</taxon>
        <taxon>Pseudomonadati</taxon>
        <taxon>Bacteroidota</taxon>
        <taxon>Sphingobacteriia</taxon>
        <taxon>Sphingobacteriales</taxon>
        <taxon>Sphingobacteriaceae</taxon>
        <taxon>Sphingobacterium</taxon>
    </lineage>
</organism>
<accession>A0A928YPZ2</accession>
<dbReference type="InterPro" id="IPR001173">
    <property type="entry name" value="Glyco_trans_2-like"/>
</dbReference>
<dbReference type="AlphaFoldDB" id="A0A928YPZ2"/>
<dbReference type="InterPro" id="IPR029044">
    <property type="entry name" value="Nucleotide-diphossugar_trans"/>
</dbReference>
<name>A0A928YPZ2_9SPHI</name>
<gene>
    <name evidence="2" type="ORF">C4F49_08315</name>
</gene>
<dbReference type="RefSeq" id="WP_196933844.1">
    <property type="nucleotide sequence ID" value="NZ_MU158697.1"/>
</dbReference>
<evidence type="ECO:0000313" key="3">
    <source>
        <dbReference type="Proteomes" id="UP000616201"/>
    </source>
</evidence>